<reference evidence="6 7" key="1">
    <citation type="submission" date="2019-01" db="EMBL/GenBank/DDBJ databases">
        <authorList>
            <consortium name="Pathogen Informatics"/>
        </authorList>
    </citation>
    <scope>NUCLEOTIDE SEQUENCE [LARGE SCALE GENOMIC DNA]</scope>
    <source>
        <strain evidence="6 7">NCTC10179</strain>
    </source>
</reference>
<dbReference type="GO" id="GO:0008720">
    <property type="term" value="F:D-lactate dehydrogenase (NAD+) activity"/>
    <property type="evidence" value="ECO:0007669"/>
    <property type="project" value="UniProtKB-EC"/>
</dbReference>
<gene>
    <name evidence="6" type="primary">ldhA2_1</name>
    <name evidence="6" type="ORF">NCTC10179_00096</name>
</gene>
<dbReference type="OrthoDB" id="9805416at2"/>
<dbReference type="SUPFAM" id="SSF51735">
    <property type="entry name" value="NAD(P)-binding Rossmann-fold domains"/>
    <property type="match status" value="1"/>
</dbReference>
<comment type="similarity">
    <text evidence="1 3">Belongs to the D-isomer specific 2-hydroxyacid dehydrogenase family.</text>
</comment>
<dbReference type="InterPro" id="IPR006139">
    <property type="entry name" value="D-isomer_2_OHA_DH_cat_dom"/>
</dbReference>
<dbReference type="Pfam" id="PF00389">
    <property type="entry name" value="2-Hacid_dh"/>
    <property type="match status" value="1"/>
</dbReference>
<dbReference type="PANTHER" id="PTHR43026">
    <property type="entry name" value="2-HYDROXYACID DEHYDROGENASE HOMOLOG 1-RELATED"/>
    <property type="match status" value="1"/>
</dbReference>
<evidence type="ECO:0000256" key="3">
    <source>
        <dbReference type="RuleBase" id="RU003719"/>
    </source>
</evidence>
<dbReference type="Proteomes" id="UP000289497">
    <property type="component" value="Chromosome"/>
</dbReference>
<dbReference type="EMBL" id="LR215039">
    <property type="protein sequence ID" value="VEU75940.1"/>
    <property type="molecule type" value="Genomic_DNA"/>
</dbReference>
<feature type="domain" description="D-isomer specific 2-hydroxyacid dehydrogenase catalytic" evidence="4">
    <location>
        <begin position="8"/>
        <end position="327"/>
    </location>
</feature>
<dbReference type="EC" id="1.1.1.28" evidence="6"/>
<dbReference type="RefSeq" id="WP_036434186.1">
    <property type="nucleotide sequence ID" value="NZ_LR215039.1"/>
</dbReference>
<proteinExistence type="inferred from homology"/>
<keyword evidence="7" id="KW-1185">Reference proteome</keyword>
<dbReference type="Gene3D" id="3.40.50.720">
    <property type="entry name" value="NAD(P)-binding Rossmann-like Domain"/>
    <property type="match status" value="2"/>
</dbReference>
<keyword evidence="3 6" id="KW-0560">Oxidoreductase</keyword>
<dbReference type="InterPro" id="IPR036291">
    <property type="entry name" value="NAD(P)-bd_dom_sf"/>
</dbReference>
<dbReference type="InterPro" id="IPR006140">
    <property type="entry name" value="D-isomer_DH_NAD-bd"/>
</dbReference>
<protein>
    <submittedName>
        <fullName evidence="6">D-lactate dehydrogenase</fullName>
        <ecNumber evidence="6">1.1.1.28</ecNumber>
    </submittedName>
</protein>
<feature type="domain" description="D-isomer specific 2-hydroxyacid dehydrogenase NAD-binding" evidence="5">
    <location>
        <begin position="111"/>
        <end position="298"/>
    </location>
</feature>
<accession>A0A449B5Q5</accession>
<dbReference type="GO" id="GO:0051287">
    <property type="term" value="F:NAD binding"/>
    <property type="evidence" value="ECO:0007669"/>
    <property type="project" value="InterPro"/>
</dbReference>
<dbReference type="Pfam" id="PF02826">
    <property type="entry name" value="2-Hacid_dh_C"/>
    <property type="match status" value="1"/>
</dbReference>
<dbReference type="AlphaFoldDB" id="A0A449B5Q5"/>
<evidence type="ECO:0000256" key="1">
    <source>
        <dbReference type="ARBA" id="ARBA00005854"/>
    </source>
</evidence>
<organism evidence="6 7">
    <name type="scientific">Mycoplasmopsis columboralis</name>
    <dbReference type="NCBI Taxonomy" id="171282"/>
    <lineage>
        <taxon>Bacteria</taxon>
        <taxon>Bacillati</taxon>
        <taxon>Mycoplasmatota</taxon>
        <taxon>Mycoplasmoidales</taxon>
        <taxon>Metamycoplasmataceae</taxon>
        <taxon>Mycoplasmopsis</taxon>
    </lineage>
</organism>
<dbReference type="KEGG" id="mcou:NCTC10179_00096"/>
<evidence type="ECO:0000259" key="4">
    <source>
        <dbReference type="Pfam" id="PF00389"/>
    </source>
</evidence>
<dbReference type="PANTHER" id="PTHR43026:SF1">
    <property type="entry name" value="2-HYDROXYACID DEHYDROGENASE HOMOLOG 1-RELATED"/>
    <property type="match status" value="1"/>
</dbReference>
<dbReference type="SUPFAM" id="SSF52283">
    <property type="entry name" value="Formate/glycerate dehydrogenase catalytic domain-like"/>
    <property type="match status" value="1"/>
</dbReference>
<evidence type="ECO:0000256" key="2">
    <source>
        <dbReference type="ARBA" id="ARBA00023027"/>
    </source>
</evidence>
<evidence type="ECO:0000313" key="7">
    <source>
        <dbReference type="Proteomes" id="UP000289497"/>
    </source>
</evidence>
<name>A0A449B5Q5_9BACT</name>
<keyword evidence="2" id="KW-0520">NAD</keyword>
<dbReference type="InterPro" id="IPR058205">
    <property type="entry name" value="D-LDH-like"/>
</dbReference>
<evidence type="ECO:0000313" key="6">
    <source>
        <dbReference type="EMBL" id="VEU75940.1"/>
    </source>
</evidence>
<sequence>MKVICFGVRDVEKPIFEKYNQNYNYELELRSESLTPENVDIIKGYDAVICRASDKVNREVLTKAKEFGIDYVLTRTVGYDHMDLEAIHELNIKSARVPSYSPTAISELAVSMALTLSRRSLYFASKAAAEYDYKILPEGFAREMKNSVVGIIRTGKIGLESAKMFKGLGAKVLGFDPYPNPNANGIIEYVSLDELLNQSDIVSLHMPYIKGVNDKMINDEFIAKMKDGAILVNTARGQLQDESAILRALKSGKLYAAALDVFYSEKLYFGKKLTEIEDPVIKKLVNMFPKVMTTPHIGSYTDEAVANMVEISYQNLKELSSNIECKNKL</sequence>
<evidence type="ECO:0000259" key="5">
    <source>
        <dbReference type="Pfam" id="PF02826"/>
    </source>
</evidence>